<dbReference type="EMBL" id="BLXT01008455">
    <property type="protein sequence ID" value="GFO48830.1"/>
    <property type="molecule type" value="Genomic_DNA"/>
</dbReference>
<sequence length="84" mass="9361">MAERGEINNALRNLMTSRFNLAGHWPLQTLGRRVRLSALRSGRRPARQGCLDNNICALSLSYGHPPVSSLDIRRLNCTAAKCEN</sequence>
<keyword evidence="2" id="KW-1185">Reference proteome</keyword>
<reference evidence="1 2" key="1">
    <citation type="journal article" date="2021" name="Elife">
        <title>Chloroplast acquisition without the gene transfer in kleptoplastic sea slugs, Plakobranchus ocellatus.</title>
        <authorList>
            <person name="Maeda T."/>
            <person name="Takahashi S."/>
            <person name="Yoshida T."/>
            <person name="Shimamura S."/>
            <person name="Takaki Y."/>
            <person name="Nagai Y."/>
            <person name="Toyoda A."/>
            <person name="Suzuki Y."/>
            <person name="Arimoto A."/>
            <person name="Ishii H."/>
            <person name="Satoh N."/>
            <person name="Nishiyama T."/>
            <person name="Hasebe M."/>
            <person name="Maruyama T."/>
            <person name="Minagawa J."/>
            <person name="Obokata J."/>
            <person name="Shigenobu S."/>
        </authorList>
    </citation>
    <scope>NUCLEOTIDE SEQUENCE [LARGE SCALE GENOMIC DNA]</scope>
</reference>
<evidence type="ECO:0000313" key="2">
    <source>
        <dbReference type="Proteomes" id="UP000735302"/>
    </source>
</evidence>
<accession>A0AAV4DXT7</accession>
<dbReference type="AlphaFoldDB" id="A0AAV4DXT7"/>
<comment type="caution">
    <text evidence="1">The sequence shown here is derived from an EMBL/GenBank/DDBJ whole genome shotgun (WGS) entry which is preliminary data.</text>
</comment>
<organism evidence="1 2">
    <name type="scientific">Plakobranchus ocellatus</name>
    <dbReference type="NCBI Taxonomy" id="259542"/>
    <lineage>
        <taxon>Eukaryota</taxon>
        <taxon>Metazoa</taxon>
        <taxon>Spiralia</taxon>
        <taxon>Lophotrochozoa</taxon>
        <taxon>Mollusca</taxon>
        <taxon>Gastropoda</taxon>
        <taxon>Heterobranchia</taxon>
        <taxon>Euthyneura</taxon>
        <taxon>Panpulmonata</taxon>
        <taxon>Sacoglossa</taxon>
        <taxon>Placobranchoidea</taxon>
        <taxon>Plakobranchidae</taxon>
        <taxon>Plakobranchus</taxon>
    </lineage>
</organism>
<name>A0AAV4DXT7_9GAST</name>
<evidence type="ECO:0000313" key="1">
    <source>
        <dbReference type="EMBL" id="GFO48830.1"/>
    </source>
</evidence>
<gene>
    <name evidence="1" type="ORF">PoB_007533500</name>
</gene>
<proteinExistence type="predicted"/>
<dbReference type="Proteomes" id="UP000735302">
    <property type="component" value="Unassembled WGS sequence"/>
</dbReference>
<protein>
    <submittedName>
        <fullName evidence="1">Uncharacterized protein</fullName>
    </submittedName>
</protein>